<dbReference type="VEuPathDB" id="FungiDB:I7I53_11061"/>
<gene>
    <name evidence="1" type="ORF">I7I53_11061</name>
</gene>
<dbReference type="AlphaFoldDB" id="A0A8A1L8F8"/>
<accession>A0A8A1L8F8</accession>
<dbReference type="Proteomes" id="UP000663419">
    <property type="component" value="Chromosome 1"/>
</dbReference>
<evidence type="ECO:0000313" key="1">
    <source>
        <dbReference type="EMBL" id="QSS50389.1"/>
    </source>
</evidence>
<proteinExistence type="predicted"/>
<sequence length="80" mass="8877">MNIPPYLHGGGVLTFINSASLKKTTNHCKRGLVTRAESAGRFGLRSSSSAGTVLCIQLHIHYNRRSNGEEVFPYGYRRLI</sequence>
<organism evidence="1 2">
    <name type="scientific">Ajellomyces capsulatus (strain H88)</name>
    <name type="common">Darling's disease fungus</name>
    <name type="synonym">Histoplasma capsulatum</name>
    <dbReference type="NCBI Taxonomy" id="544711"/>
    <lineage>
        <taxon>Eukaryota</taxon>
        <taxon>Fungi</taxon>
        <taxon>Dikarya</taxon>
        <taxon>Ascomycota</taxon>
        <taxon>Pezizomycotina</taxon>
        <taxon>Eurotiomycetes</taxon>
        <taxon>Eurotiomycetidae</taxon>
        <taxon>Onygenales</taxon>
        <taxon>Ajellomycetaceae</taxon>
        <taxon>Histoplasma</taxon>
    </lineage>
</organism>
<evidence type="ECO:0000313" key="2">
    <source>
        <dbReference type="Proteomes" id="UP000663419"/>
    </source>
</evidence>
<reference evidence="1" key="1">
    <citation type="submission" date="2021-01" db="EMBL/GenBank/DDBJ databases">
        <title>Chromosome-level genome assembly of a human fungal pathogen reveals clustering of transcriptionally co-regulated genes.</title>
        <authorList>
            <person name="Voorhies M."/>
            <person name="Cohen S."/>
            <person name="Shea T.P."/>
            <person name="Petrus S."/>
            <person name="Munoz J.F."/>
            <person name="Poplawski S."/>
            <person name="Goldman W.E."/>
            <person name="Michael T."/>
            <person name="Cuomo C.A."/>
            <person name="Sil A."/>
            <person name="Beyhan S."/>
        </authorList>
    </citation>
    <scope>NUCLEOTIDE SEQUENCE</scope>
    <source>
        <strain evidence="1">H88</strain>
    </source>
</reference>
<name>A0A8A1L8F8_AJEC8</name>
<dbReference type="EMBL" id="CP069102">
    <property type="protein sequence ID" value="QSS50389.1"/>
    <property type="molecule type" value="Genomic_DNA"/>
</dbReference>
<protein>
    <submittedName>
        <fullName evidence="1">Uncharacterized protein</fullName>
    </submittedName>
</protein>